<reference evidence="5" key="1">
    <citation type="submission" date="2017-02" db="UniProtKB">
        <authorList>
            <consortium name="WormBaseParasite"/>
        </authorList>
    </citation>
    <scope>IDENTIFICATION</scope>
</reference>
<dbReference type="EMBL" id="UYYG01001166">
    <property type="protein sequence ID" value="VDN58171.1"/>
    <property type="molecule type" value="Genomic_DNA"/>
</dbReference>
<dbReference type="PROSITE" id="PS51029">
    <property type="entry name" value="MADF"/>
    <property type="match status" value="1"/>
</dbReference>
<dbReference type="PANTHER" id="PTHR12243">
    <property type="entry name" value="MADF DOMAIN TRANSCRIPTION FACTOR"/>
    <property type="match status" value="1"/>
</dbReference>
<evidence type="ECO:0000313" key="3">
    <source>
        <dbReference type="Proteomes" id="UP000038040"/>
    </source>
</evidence>
<dbReference type="GO" id="GO:0005667">
    <property type="term" value="C:transcription regulator complex"/>
    <property type="evidence" value="ECO:0007669"/>
    <property type="project" value="TreeGrafter"/>
</dbReference>
<feature type="domain" description="MADF" evidence="1">
    <location>
        <begin position="49"/>
        <end position="136"/>
    </location>
</feature>
<dbReference type="AlphaFoldDB" id="A0A0N4UAR7"/>
<reference evidence="2 4" key="2">
    <citation type="submission" date="2018-11" db="EMBL/GenBank/DDBJ databases">
        <authorList>
            <consortium name="Pathogen Informatics"/>
        </authorList>
    </citation>
    <scope>NUCLEOTIDE SEQUENCE [LARGE SCALE GENOMIC DNA]</scope>
</reference>
<evidence type="ECO:0000313" key="2">
    <source>
        <dbReference type="EMBL" id="VDN58171.1"/>
    </source>
</evidence>
<dbReference type="OrthoDB" id="5984255at2759"/>
<dbReference type="WBParaSite" id="DME_0000426101-mRNA-1">
    <property type="protein sequence ID" value="DME_0000426101-mRNA-1"/>
    <property type="gene ID" value="DME_0000426101"/>
</dbReference>
<dbReference type="Pfam" id="PF10545">
    <property type="entry name" value="MADF_DNA_bdg"/>
    <property type="match status" value="1"/>
</dbReference>
<dbReference type="InterPro" id="IPR006578">
    <property type="entry name" value="MADF-dom"/>
</dbReference>
<name>A0A0N4UAR7_DRAME</name>
<dbReference type="Proteomes" id="UP000274756">
    <property type="component" value="Unassembled WGS sequence"/>
</dbReference>
<proteinExistence type="predicted"/>
<dbReference type="SMART" id="SM00595">
    <property type="entry name" value="MADF"/>
    <property type="match status" value="1"/>
</dbReference>
<gene>
    <name evidence="2" type="ORF">DME_LOCUS8144</name>
</gene>
<organism evidence="3 5">
    <name type="scientific">Dracunculus medinensis</name>
    <name type="common">Guinea worm</name>
    <dbReference type="NCBI Taxonomy" id="318479"/>
    <lineage>
        <taxon>Eukaryota</taxon>
        <taxon>Metazoa</taxon>
        <taxon>Ecdysozoa</taxon>
        <taxon>Nematoda</taxon>
        <taxon>Chromadorea</taxon>
        <taxon>Rhabditida</taxon>
        <taxon>Spirurina</taxon>
        <taxon>Dracunculoidea</taxon>
        <taxon>Dracunculidae</taxon>
        <taxon>Dracunculus</taxon>
    </lineage>
</organism>
<keyword evidence="4" id="KW-1185">Reference proteome</keyword>
<dbReference type="GO" id="GO:0005634">
    <property type="term" value="C:nucleus"/>
    <property type="evidence" value="ECO:0007669"/>
    <property type="project" value="TreeGrafter"/>
</dbReference>
<sequence>MDIGERILCFTDSSLLAEIRVGKSSSMRTECVQTTSTLNPPGEPSFNEILINTVKQYRVLYCNQRRAYENVDRNLIWAEIANKIGRRCTAEFAKKRWLQLRDRYRKEYKIAVANNFSQPQKWNHFHLLEWLNPYLQGALPTGSSTNSTNGTNVLVRNGTFVASDSNYFDYAAEIAAHAQNINECYGACDSDALEDIKPEIITLETILAVAEASANANEDYMCGGIKSSQTICSENGNINEEYNEKNEEPMNISNESSTISSKTLPISTKNALEGKIIKNLVKFYSKIQISLASDSSITMSICDVQSPELNVPETKDGVGEPIPTSKLRSTAYSTQLRLRSRNIKKYKSKYVQSSPLIQTFAVPSVRATIDTDWLNSEEMLFGRIVGLRLQKMRHAQRAMVRMKIMNLLDNEFEETAETGSSVIE</sequence>
<evidence type="ECO:0000313" key="5">
    <source>
        <dbReference type="WBParaSite" id="DME_0000426101-mRNA-1"/>
    </source>
</evidence>
<protein>
    <submittedName>
        <fullName evidence="5">MADF domain-containing protein</fullName>
    </submittedName>
</protein>
<evidence type="ECO:0000313" key="4">
    <source>
        <dbReference type="Proteomes" id="UP000274756"/>
    </source>
</evidence>
<dbReference type="InterPro" id="IPR039353">
    <property type="entry name" value="TF_Adf1"/>
</dbReference>
<evidence type="ECO:0000259" key="1">
    <source>
        <dbReference type="PROSITE" id="PS51029"/>
    </source>
</evidence>
<dbReference type="STRING" id="318479.A0A0N4UAR7"/>
<dbReference type="PANTHER" id="PTHR12243:SF60">
    <property type="entry name" value="SI:CH211-15D5.12-RELATED"/>
    <property type="match status" value="1"/>
</dbReference>
<dbReference type="Proteomes" id="UP000038040">
    <property type="component" value="Unplaced"/>
</dbReference>
<accession>A0A0N4UAR7</accession>
<dbReference type="GO" id="GO:0006357">
    <property type="term" value="P:regulation of transcription by RNA polymerase II"/>
    <property type="evidence" value="ECO:0007669"/>
    <property type="project" value="TreeGrafter"/>
</dbReference>